<evidence type="ECO:0000313" key="2">
    <source>
        <dbReference type="Proteomes" id="UP000693981"/>
    </source>
</evidence>
<comment type="caution">
    <text evidence="1">The sequence shown here is derived from an EMBL/GenBank/DDBJ whole genome shotgun (WGS) entry which is preliminary data.</text>
</comment>
<dbReference type="Proteomes" id="UP000693981">
    <property type="component" value="Unassembled WGS sequence"/>
</dbReference>
<dbReference type="EMBL" id="JAGDFL010000664">
    <property type="protein sequence ID" value="KAG7383247.1"/>
    <property type="molecule type" value="Genomic_DNA"/>
</dbReference>
<accession>A0A8T1VPQ0</accession>
<name>A0A8T1VPQ0_9STRA</name>
<proteinExistence type="predicted"/>
<sequence length="227" mass="26794">MAVKDPNMTVDEWKKVRRREQCRMYQAEFWKRRRLLEERLTSEIEEINQNIEQLEKQKALFGPRQQRMKLVQTFYRSLQAGTWQQELLDVQNYRLTYGCTPALQTLSDLQREEFDSMESLKLHWLWYHSQFRQFDLSIATYECLVAGEHVIVEAIGSLRLGVECEDKIQVIVCPVLQQFEFEIGKAIVKRITSEVNLVNFVCGEEQPSPERILNTLSYLSQGFCSSN</sequence>
<reference evidence="1" key="1">
    <citation type="submission" date="2021-02" db="EMBL/GenBank/DDBJ databases">
        <authorList>
            <person name="Palmer J.M."/>
        </authorList>
    </citation>
    <scope>NUCLEOTIDE SEQUENCE</scope>
    <source>
        <strain evidence="1">SCRP23</strain>
    </source>
</reference>
<dbReference type="AlphaFoldDB" id="A0A8T1VPQ0"/>
<keyword evidence="2" id="KW-1185">Reference proteome</keyword>
<protein>
    <recommendedName>
        <fullName evidence="3">Bzip transcription factor</fullName>
    </recommendedName>
</protein>
<dbReference type="OrthoDB" id="6369905at2759"/>
<evidence type="ECO:0008006" key="3">
    <source>
        <dbReference type="Google" id="ProtNLM"/>
    </source>
</evidence>
<gene>
    <name evidence="1" type="ORF">PHYBOEH_010014</name>
</gene>
<organism evidence="1 2">
    <name type="scientific">Phytophthora boehmeriae</name>
    <dbReference type="NCBI Taxonomy" id="109152"/>
    <lineage>
        <taxon>Eukaryota</taxon>
        <taxon>Sar</taxon>
        <taxon>Stramenopiles</taxon>
        <taxon>Oomycota</taxon>
        <taxon>Peronosporomycetes</taxon>
        <taxon>Peronosporales</taxon>
        <taxon>Peronosporaceae</taxon>
        <taxon>Phytophthora</taxon>
    </lineage>
</organism>
<evidence type="ECO:0000313" key="1">
    <source>
        <dbReference type="EMBL" id="KAG7383247.1"/>
    </source>
</evidence>